<accession>A0A1Y5TIL9</accession>
<sequence length="80" mass="8758">MNKNTVFRPSKAETKAESTNTFVKAIIEGETATREAKTARLRAARAERDANAKINEEAQKASSPKKTPRKKASSKPKPTS</sequence>
<dbReference type="AlphaFoldDB" id="A0A1Y5TIL9"/>
<organism evidence="2 3">
    <name type="scientific">Palleronia marisminoris</name>
    <dbReference type="NCBI Taxonomy" id="315423"/>
    <lineage>
        <taxon>Bacteria</taxon>
        <taxon>Pseudomonadati</taxon>
        <taxon>Pseudomonadota</taxon>
        <taxon>Alphaproteobacteria</taxon>
        <taxon>Rhodobacterales</taxon>
        <taxon>Roseobacteraceae</taxon>
        <taxon>Palleronia</taxon>
    </lineage>
</organism>
<feature type="compositionally biased region" description="Basic and acidic residues" evidence="1">
    <location>
        <begin position="31"/>
        <end position="59"/>
    </location>
</feature>
<name>A0A1Y5TIL9_9RHOB</name>
<protein>
    <submittedName>
        <fullName evidence="2">Uncharacterized protein</fullName>
    </submittedName>
</protein>
<proteinExistence type="predicted"/>
<keyword evidence="3" id="KW-1185">Reference proteome</keyword>
<gene>
    <name evidence="2" type="ORF">PAM7066_03047</name>
</gene>
<dbReference type="EMBL" id="FWFV01000009">
    <property type="protein sequence ID" value="SLN61207.1"/>
    <property type="molecule type" value="Genomic_DNA"/>
</dbReference>
<evidence type="ECO:0000313" key="3">
    <source>
        <dbReference type="Proteomes" id="UP000193870"/>
    </source>
</evidence>
<dbReference type="STRING" id="315423.SAMN04488020_11031"/>
<evidence type="ECO:0000313" key="2">
    <source>
        <dbReference type="EMBL" id="SLN61207.1"/>
    </source>
</evidence>
<dbReference type="Proteomes" id="UP000193870">
    <property type="component" value="Unassembled WGS sequence"/>
</dbReference>
<reference evidence="2 3" key="1">
    <citation type="submission" date="2017-03" db="EMBL/GenBank/DDBJ databases">
        <authorList>
            <person name="Afonso C.L."/>
            <person name="Miller P.J."/>
            <person name="Scott M.A."/>
            <person name="Spackman E."/>
            <person name="Goraichik I."/>
            <person name="Dimitrov K.M."/>
            <person name="Suarez D.L."/>
            <person name="Swayne D.E."/>
        </authorList>
    </citation>
    <scope>NUCLEOTIDE SEQUENCE [LARGE SCALE GENOMIC DNA]</scope>
    <source>
        <strain evidence="2 3">CECT 7066</strain>
    </source>
</reference>
<feature type="region of interest" description="Disordered" evidence="1">
    <location>
        <begin position="30"/>
        <end position="80"/>
    </location>
</feature>
<evidence type="ECO:0000256" key="1">
    <source>
        <dbReference type="SAM" id="MobiDB-lite"/>
    </source>
</evidence>